<sequence length="77" mass="8595">MNDLLPLFRRSPRFVRPVPVGTARRGPLLRSRLGLLPLTPRQRRRWRLLGDLAVGAGLVLGFALIAWMARDLAALGL</sequence>
<dbReference type="Proteomes" id="UP000198462">
    <property type="component" value="Unassembled WGS sequence"/>
</dbReference>
<evidence type="ECO:0000256" key="1">
    <source>
        <dbReference type="SAM" id="Phobius"/>
    </source>
</evidence>
<dbReference type="AlphaFoldDB" id="A0A219B587"/>
<dbReference type="RefSeq" id="WP_088711717.1">
    <property type="nucleotide sequence ID" value="NZ_NFZT01000001.1"/>
</dbReference>
<protein>
    <submittedName>
        <fullName evidence="2">Uncharacterized protein</fullName>
    </submittedName>
</protein>
<feature type="transmembrane region" description="Helical" evidence="1">
    <location>
        <begin position="48"/>
        <end position="69"/>
    </location>
</feature>
<reference evidence="3" key="1">
    <citation type="submission" date="2017-05" db="EMBL/GenBank/DDBJ databases">
        <authorList>
            <person name="Lin X."/>
        </authorList>
    </citation>
    <scope>NUCLEOTIDE SEQUENCE [LARGE SCALE GENOMIC DNA]</scope>
    <source>
        <strain evidence="3">JLT2012</strain>
    </source>
</reference>
<accession>A0A219B587</accession>
<keyword evidence="1" id="KW-0812">Transmembrane</keyword>
<keyword evidence="1" id="KW-0472">Membrane</keyword>
<gene>
    <name evidence="2" type="ORF">B5C34_05300</name>
</gene>
<comment type="caution">
    <text evidence="2">The sequence shown here is derived from an EMBL/GenBank/DDBJ whole genome shotgun (WGS) entry which is preliminary data.</text>
</comment>
<keyword evidence="1" id="KW-1133">Transmembrane helix</keyword>
<name>A0A219B587_9SPHN</name>
<evidence type="ECO:0000313" key="2">
    <source>
        <dbReference type="EMBL" id="OWV32928.1"/>
    </source>
</evidence>
<proteinExistence type="predicted"/>
<dbReference type="EMBL" id="NFZT01000001">
    <property type="protein sequence ID" value="OWV32928.1"/>
    <property type="molecule type" value="Genomic_DNA"/>
</dbReference>
<keyword evidence="3" id="KW-1185">Reference proteome</keyword>
<evidence type="ECO:0000313" key="3">
    <source>
        <dbReference type="Proteomes" id="UP000198462"/>
    </source>
</evidence>
<organism evidence="2 3">
    <name type="scientific">Pacificimonas flava</name>
    <dbReference type="NCBI Taxonomy" id="1234595"/>
    <lineage>
        <taxon>Bacteria</taxon>
        <taxon>Pseudomonadati</taxon>
        <taxon>Pseudomonadota</taxon>
        <taxon>Alphaproteobacteria</taxon>
        <taxon>Sphingomonadales</taxon>
        <taxon>Sphingosinicellaceae</taxon>
        <taxon>Pacificimonas</taxon>
    </lineage>
</organism>